<accession>A0A830E8K1</accession>
<evidence type="ECO:0000313" key="2">
    <source>
        <dbReference type="EMBL" id="GGC53019.1"/>
    </source>
</evidence>
<feature type="region of interest" description="Disordered" evidence="1">
    <location>
        <begin position="1"/>
        <end position="26"/>
    </location>
</feature>
<name>A0A830E8K1_9EURY</name>
<dbReference type="Proteomes" id="UP000646833">
    <property type="component" value="Unassembled WGS sequence"/>
</dbReference>
<dbReference type="RefSeq" id="WP_188423492.1">
    <property type="nucleotide sequence ID" value="NZ_BMCI01000002.1"/>
</dbReference>
<proteinExistence type="predicted"/>
<sequence>MDPFPGPFDAEIGKSYIRETDDGEQTVTVESKQVDDEMGVIVSLSRSGN</sequence>
<comment type="caution">
    <text evidence="2">The sequence shown here is derived from an EMBL/GenBank/DDBJ whole genome shotgun (WGS) entry which is preliminary data.</text>
</comment>
<organism evidence="2 3">
    <name type="scientific">Haloferax sulfurifontis</name>
    <dbReference type="NCBI Taxonomy" id="255616"/>
    <lineage>
        <taxon>Archaea</taxon>
        <taxon>Methanobacteriati</taxon>
        <taxon>Methanobacteriota</taxon>
        <taxon>Stenosarchaea group</taxon>
        <taxon>Halobacteria</taxon>
        <taxon>Halobacteriales</taxon>
        <taxon>Haloferacaceae</taxon>
        <taxon>Haloferax</taxon>
    </lineage>
</organism>
<evidence type="ECO:0000256" key="1">
    <source>
        <dbReference type="SAM" id="MobiDB-lite"/>
    </source>
</evidence>
<dbReference type="EMBL" id="BMCI01000002">
    <property type="protein sequence ID" value="GGC53019.1"/>
    <property type="molecule type" value="Genomic_DNA"/>
</dbReference>
<protein>
    <submittedName>
        <fullName evidence="2">Uncharacterized protein</fullName>
    </submittedName>
</protein>
<reference evidence="2" key="2">
    <citation type="submission" date="2020-09" db="EMBL/GenBank/DDBJ databases">
        <authorList>
            <person name="Sun Q."/>
            <person name="Sedlacek I."/>
        </authorList>
    </citation>
    <scope>NUCLEOTIDE SEQUENCE</scope>
    <source>
        <strain evidence="2">CCM 7217</strain>
    </source>
</reference>
<dbReference type="AlphaFoldDB" id="A0A830E8K1"/>
<gene>
    <name evidence="2" type="ORF">GCM10007209_13420</name>
</gene>
<evidence type="ECO:0000313" key="3">
    <source>
        <dbReference type="Proteomes" id="UP000646833"/>
    </source>
</evidence>
<reference evidence="2" key="1">
    <citation type="journal article" date="2014" name="Int. J. Syst. Evol. Microbiol.">
        <title>Complete genome sequence of Corynebacterium casei LMG S-19264T (=DSM 44701T), isolated from a smear-ripened cheese.</title>
        <authorList>
            <consortium name="US DOE Joint Genome Institute (JGI-PGF)"/>
            <person name="Walter F."/>
            <person name="Albersmeier A."/>
            <person name="Kalinowski J."/>
            <person name="Ruckert C."/>
        </authorList>
    </citation>
    <scope>NUCLEOTIDE SEQUENCE</scope>
    <source>
        <strain evidence="2">CCM 7217</strain>
    </source>
</reference>